<dbReference type="Pfam" id="PF00229">
    <property type="entry name" value="TNF"/>
    <property type="match status" value="1"/>
</dbReference>
<feature type="domain" description="THD" evidence="3">
    <location>
        <begin position="107"/>
        <end position="217"/>
    </location>
</feature>
<dbReference type="SUPFAM" id="SSF49842">
    <property type="entry name" value="TNF-like"/>
    <property type="match status" value="1"/>
</dbReference>
<reference evidence="4" key="1">
    <citation type="submission" date="2025-08" db="UniProtKB">
        <authorList>
            <consortium name="RefSeq"/>
        </authorList>
    </citation>
    <scope>IDENTIFICATION</scope>
    <source>
        <tissue evidence="4">Muscle</tissue>
    </source>
</reference>
<dbReference type="GeneID" id="109073562"/>
<evidence type="ECO:0000259" key="3">
    <source>
        <dbReference type="Pfam" id="PF00229"/>
    </source>
</evidence>
<accession>A0A9Q9V6Z5</accession>
<evidence type="ECO:0000256" key="1">
    <source>
        <dbReference type="ARBA" id="ARBA00008670"/>
    </source>
</evidence>
<sequence>MVALSVHMAQAETVEFGVEQGQMLQVLMRHCQTMKRQETRLRLATALLVATIFATLVWIQFHQQNTTEAFSGARQTALKTTDSPIGHSVHLKPSRQINACSEPQSIEWEAVDDGYESQNFELKNQTVLHISTEGLYLINLRISYRTAYGLCEPGKDFVLVVRVTQYHRNYESEREIISAEESMICRDYWFQSITMNRAIRLEADTSLRVKINQKSCTFVSWTKNSHLDVTYV</sequence>
<dbReference type="Proteomes" id="UP001155660">
    <property type="component" value="Chromosome B5"/>
</dbReference>
<dbReference type="GO" id="GO:0005164">
    <property type="term" value="F:tumor necrosis factor receptor binding"/>
    <property type="evidence" value="ECO:0007669"/>
    <property type="project" value="InterPro"/>
</dbReference>
<dbReference type="InterPro" id="IPR008983">
    <property type="entry name" value="Tumour_necrosis_fac-like_dom"/>
</dbReference>
<name>A0A9Q9V6Z5_CYPCA</name>
<organism evidence="4">
    <name type="scientific">Cyprinus carpio</name>
    <name type="common">Common carp</name>
    <dbReference type="NCBI Taxonomy" id="7962"/>
    <lineage>
        <taxon>Eukaryota</taxon>
        <taxon>Metazoa</taxon>
        <taxon>Chordata</taxon>
        <taxon>Craniata</taxon>
        <taxon>Vertebrata</taxon>
        <taxon>Euteleostomi</taxon>
        <taxon>Actinopterygii</taxon>
        <taxon>Neopterygii</taxon>
        <taxon>Teleostei</taxon>
        <taxon>Ostariophysi</taxon>
        <taxon>Cypriniformes</taxon>
        <taxon>Cyprinidae</taxon>
        <taxon>Cyprininae</taxon>
        <taxon>Cyprinus</taxon>
    </lineage>
</organism>
<comment type="similarity">
    <text evidence="1">Belongs to the tumor necrosis factor family.</text>
</comment>
<protein>
    <submittedName>
        <fullName evidence="4">Uncharacterized protein LOC109073562</fullName>
    </submittedName>
</protein>
<keyword evidence="2" id="KW-1133">Transmembrane helix</keyword>
<keyword evidence="2" id="KW-0472">Membrane</keyword>
<dbReference type="Gene3D" id="2.60.120.40">
    <property type="match status" value="1"/>
</dbReference>
<proteinExistence type="inferred from homology"/>
<dbReference type="GO" id="GO:0016020">
    <property type="term" value="C:membrane"/>
    <property type="evidence" value="ECO:0007669"/>
    <property type="project" value="InterPro"/>
</dbReference>
<dbReference type="AlphaFoldDB" id="A0A9Q9V6Z5"/>
<dbReference type="InterPro" id="IPR006052">
    <property type="entry name" value="TNF_dom"/>
</dbReference>
<dbReference type="KEGG" id="ccar:109073562"/>
<evidence type="ECO:0000313" key="4">
    <source>
        <dbReference type="RefSeq" id="XP_018945211.1"/>
    </source>
</evidence>
<dbReference type="RefSeq" id="XP_018945211.1">
    <property type="nucleotide sequence ID" value="XM_019089666.2"/>
</dbReference>
<gene>
    <name evidence="4" type="primary">LOC109073562</name>
</gene>
<evidence type="ECO:0000256" key="2">
    <source>
        <dbReference type="SAM" id="Phobius"/>
    </source>
</evidence>
<keyword evidence="2" id="KW-0812">Transmembrane</keyword>
<feature type="transmembrane region" description="Helical" evidence="2">
    <location>
        <begin position="43"/>
        <end position="61"/>
    </location>
</feature>
<dbReference type="GO" id="GO:0006955">
    <property type="term" value="P:immune response"/>
    <property type="evidence" value="ECO:0007669"/>
    <property type="project" value="InterPro"/>
</dbReference>
<dbReference type="OrthoDB" id="9936525at2759"/>